<dbReference type="InterPro" id="IPR038740">
    <property type="entry name" value="BioF2-like_GNAT_dom"/>
</dbReference>
<keyword evidence="2" id="KW-0808">Transferase</keyword>
<keyword evidence="3" id="KW-1185">Reference proteome</keyword>
<dbReference type="InterPro" id="IPR016181">
    <property type="entry name" value="Acyl_CoA_acyltransferase"/>
</dbReference>
<accession>A0ABN4GH25</accession>
<dbReference type="Proteomes" id="UP000035366">
    <property type="component" value="Chromosome"/>
</dbReference>
<evidence type="ECO:0000313" key="3">
    <source>
        <dbReference type="Proteomes" id="UP000035366"/>
    </source>
</evidence>
<proteinExistence type="predicted"/>
<reference evidence="2 3" key="1">
    <citation type="journal article" date="2015" name="ISME J.">
        <title>Draft Genome Sequence of Streptomyces incarnatus NRRL8089, which Produces the Nucleoside Antibiotic Sinefungin.</title>
        <authorList>
            <person name="Oshima K."/>
            <person name="Hattori M."/>
            <person name="Shimizu H."/>
            <person name="Fukuda K."/>
            <person name="Nemoto M."/>
            <person name="Inagaki K."/>
            <person name="Tamura T."/>
        </authorList>
    </citation>
    <scope>NUCLEOTIDE SEQUENCE [LARGE SCALE GENOMIC DNA]</scope>
    <source>
        <strain evidence="2 3">NRRL 8089</strain>
    </source>
</reference>
<evidence type="ECO:0000313" key="2">
    <source>
        <dbReference type="EMBL" id="AKJ13085.1"/>
    </source>
</evidence>
<feature type="domain" description="BioF2-like acetyltransferase" evidence="1">
    <location>
        <begin position="174"/>
        <end position="319"/>
    </location>
</feature>
<dbReference type="RefSeq" id="WP_208900793.1">
    <property type="nucleotide sequence ID" value="NZ_CP011497.1"/>
</dbReference>
<sequence length="370" mass="41221">MTTAPVRALSVEVCTDEETFTGLAGEWERLYRACPSATAFQSHAWLHSWWLSYGKPGRLRLVLVRAHGDLVAVAPLMRLPGPLPVLAPIGGAITDYCDVLLDEAVAAQGAAALADALTDLARTALIDFREVRPGSAMERVYEAWRGPRRRLSDSVCLEIPALPMEQLTGRLPRRRAQLVRNKQNKLRRLGVEWRTVDHLETGTALRRMLELHRLQWQGRKVTGEHLRPRFLDHLVRSAVALVRSGEAVVREYRLEDEVVAVDLSIGTRRLAGLYLYGIHPRLLERKADVTTMMLSAAVDDLASGSVEVLSFLRGKEPYKYRWLPETVVNQRFLLSRRRTVPLLAAAVCGAAARDGVRRVMSRTATAAGSA</sequence>
<protein>
    <submittedName>
        <fullName evidence="2">Glycosyl transferase family 1</fullName>
    </submittedName>
</protein>
<name>A0ABN4GH25_9ACTN</name>
<evidence type="ECO:0000259" key="1">
    <source>
        <dbReference type="Pfam" id="PF13480"/>
    </source>
</evidence>
<dbReference type="EMBL" id="CP011497">
    <property type="protein sequence ID" value="AKJ13085.1"/>
    <property type="molecule type" value="Genomic_DNA"/>
</dbReference>
<gene>
    <name evidence="2" type="ORF">ABB07_24535</name>
</gene>
<dbReference type="GO" id="GO:0016740">
    <property type="term" value="F:transferase activity"/>
    <property type="evidence" value="ECO:0007669"/>
    <property type="project" value="UniProtKB-KW"/>
</dbReference>
<organism evidence="2 3">
    <name type="scientific">Streptomyces incarnatus</name>
    <dbReference type="NCBI Taxonomy" id="665007"/>
    <lineage>
        <taxon>Bacteria</taxon>
        <taxon>Bacillati</taxon>
        <taxon>Actinomycetota</taxon>
        <taxon>Actinomycetes</taxon>
        <taxon>Kitasatosporales</taxon>
        <taxon>Streptomycetaceae</taxon>
        <taxon>Streptomyces</taxon>
    </lineage>
</organism>
<dbReference type="SUPFAM" id="SSF55729">
    <property type="entry name" value="Acyl-CoA N-acyltransferases (Nat)"/>
    <property type="match status" value="1"/>
</dbReference>
<dbReference type="Pfam" id="PF13480">
    <property type="entry name" value="Acetyltransf_6"/>
    <property type="match status" value="1"/>
</dbReference>